<reference evidence="2 3" key="1">
    <citation type="submission" date="2019-09" db="EMBL/GenBank/DDBJ databases">
        <title>Complete genome sequence of Arachidicoccus sp. B3-10 isolated from apple orchard soil.</title>
        <authorList>
            <person name="Kim H.S."/>
            <person name="Han K.-I."/>
            <person name="Suh M.K."/>
            <person name="Lee K.C."/>
            <person name="Eom M.K."/>
            <person name="Kim J.-S."/>
            <person name="Kang S.W."/>
            <person name="Sin Y."/>
            <person name="Lee J.-S."/>
        </authorList>
    </citation>
    <scope>NUCLEOTIDE SEQUENCE [LARGE SCALE GENOMIC DNA]</scope>
    <source>
        <strain evidence="2 3">B3-10</strain>
    </source>
</reference>
<dbReference type="AlphaFoldDB" id="A0A5P2G7G3"/>
<keyword evidence="1" id="KW-0472">Membrane</keyword>
<proteinExistence type="predicted"/>
<evidence type="ECO:0000256" key="1">
    <source>
        <dbReference type="SAM" id="Phobius"/>
    </source>
</evidence>
<dbReference type="RefSeq" id="WP_131330839.1">
    <property type="nucleotide sequence ID" value="NZ_CP044016.1"/>
</dbReference>
<feature type="transmembrane region" description="Helical" evidence="1">
    <location>
        <begin position="47"/>
        <end position="65"/>
    </location>
</feature>
<dbReference type="Pfam" id="PF03203">
    <property type="entry name" value="MerC"/>
    <property type="match status" value="1"/>
</dbReference>
<dbReference type="InterPro" id="IPR004891">
    <property type="entry name" value="Mercury-R_MerC"/>
</dbReference>
<feature type="transmembrane region" description="Helical" evidence="1">
    <location>
        <begin position="12"/>
        <end position="35"/>
    </location>
</feature>
<protein>
    <submittedName>
        <fullName evidence="2">MerC domain-containing protein</fullName>
    </submittedName>
</protein>
<feature type="transmembrane region" description="Helical" evidence="1">
    <location>
        <begin position="99"/>
        <end position="119"/>
    </location>
</feature>
<accession>A0A5P2G7G3</accession>
<keyword evidence="3" id="KW-1185">Reference proteome</keyword>
<sequence>MIKTKNKFNWDALGITASVACAIHCALLPFVLSSLPLFGINIIDNSVFEYSMIFIAFIIGIIALSKGKKLHHSSKPMFLFSIGMVFLFGKEIFHQFHLILLIPAVFFILYGHFINFKLVKVHE</sequence>
<name>A0A5P2G7G3_9BACT</name>
<dbReference type="OrthoDB" id="5966279at2"/>
<keyword evidence="1" id="KW-1133">Transmembrane helix</keyword>
<dbReference type="GO" id="GO:0015097">
    <property type="term" value="F:mercury ion transmembrane transporter activity"/>
    <property type="evidence" value="ECO:0007669"/>
    <property type="project" value="InterPro"/>
</dbReference>
<gene>
    <name evidence="2" type="ORF">E0W69_014860</name>
</gene>
<dbReference type="KEGG" id="arac:E0W69_014860"/>
<feature type="transmembrane region" description="Helical" evidence="1">
    <location>
        <begin position="77"/>
        <end position="93"/>
    </location>
</feature>
<dbReference type="EMBL" id="CP044016">
    <property type="protein sequence ID" value="QES89882.1"/>
    <property type="molecule type" value="Genomic_DNA"/>
</dbReference>
<dbReference type="Proteomes" id="UP000292424">
    <property type="component" value="Chromosome"/>
</dbReference>
<evidence type="ECO:0000313" key="2">
    <source>
        <dbReference type="EMBL" id="QES89882.1"/>
    </source>
</evidence>
<keyword evidence="1" id="KW-0812">Transmembrane</keyword>
<evidence type="ECO:0000313" key="3">
    <source>
        <dbReference type="Proteomes" id="UP000292424"/>
    </source>
</evidence>
<organism evidence="2 3">
    <name type="scientific">Rhizosphaericola mali</name>
    <dbReference type="NCBI Taxonomy" id="2545455"/>
    <lineage>
        <taxon>Bacteria</taxon>
        <taxon>Pseudomonadati</taxon>
        <taxon>Bacteroidota</taxon>
        <taxon>Chitinophagia</taxon>
        <taxon>Chitinophagales</taxon>
        <taxon>Chitinophagaceae</taxon>
        <taxon>Rhizosphaericola</taxon>
    </lineage>
</organism>
<dbReference type="GO" id="GO:0016020">
    <property type="term" value="C:membrane"/>
    <property type="evidence" value="ECO:0007669"/>
    <property type="project" value="InterPro"/>
</dbReference>